<dbReference type="Pfam" id="PF13466">
    <property type="entry name" value="STAS_2"/>
    <property type="match status" value="1"/>
</dbReference>
<dbReference type="InterPro" id="IPR003658">
    <property type="entry name" value="Anti-sigma_ant"/>
</dbReference>
<evidence type="ECO:0000256" key="2">
    <source>
        <dbReference type="RuleBase" id="RU003749"/>
    </source>
</evidence>
<dbReference type="InterPro" id="IPR036513">
    <property type="entry name" value="STAS_dom_sf"/>
</dbReference>
<organism evidence="5 6">
    <name type="scientific">Streptomyces sp. 900105245</name>
    <dbReference type="NCBI Taxonomy" id="3154379"/>
    <lineage>
        <taxon>Bacteria</taxon>
        <taxon>Bacillati</taxon>
        <taxon>Actinomycetota</taxon>
        <taxon>Actinomycetes</taxon>
        <taxon>Kitasatosporales</taxon>
        <taxon>Streptomycetaceae</taxon>
        <taxon>Streptomyces</taxon>
    </lineage>
</organism>
<dbReference type="PANTHER" id="PTHR35849:SF2">
    <property type="entry name" value="BLR2341 PROTEIN"/>
    <property type="match status" value="1"/>
</dbReference>
<evidence type="ECO:0000256" key="1">
    <source>
        <dbReference type="ARBA" id="ARBA00009013"/>
    </source>
</evidence>
<reference evidence="5 6" key="1">
    <citation type="submission" date="2024-06" db="EMBL/GenBank/DDBJ databases">
        <title>The Natural Products Discovery Center: Release of the First 8490 Sequenced Strains for Exploring Actinobacteria Biosynthetic Diversity.</title>
        <authorList>
            <person name="Kalkreuter E."/>
            <person name="Kautsar S.A."/>
            <person name="Yang D."/>
            <person name="Bader C.D."/>
            <person name="Teijaro C.N."/>
            <person name="Fluegel L."/>
            <person name="Davis C.M."/>
            <person name="Simpson J.R."/>
            <person name="Lauterbach L."/>
            <person name="Steele A.D."/>
            <person name="Gui C."/>
            <person name="Meng S."/>
            <person name="Li G."/>
            <person name="Viehrig K."/>
            <person name="Ye F."/>
            <person name="Su P."/>
            <person name="Kiefer A.F."/>
            <person name="Nichols A."/>
            <person name="Cepeda A.J."/>
            <person name="Yan W."/>
            <person name="Fan B."/>
            <person name="Jiang Y."/>
            <person name="Adhikari A."/>
            <person name="Zheng C.-J."/>
            <person name="Schuster L."/>
            <person name="Cowan T.M."/>
            <person name="Smanski M.J."/>
            <person name="Chevrette M.G."/>
            <person name="De Carvalho L.P.S."/>
            <person name="Shen B."/>
        </authorList>
    </citation>
    <scope>NUCLEOTIDE SEQUENCE [LARGE SCALE GENOMIC DNA]</scope>
    <source>
        <strain evidence="5 6">NPDC001166</strain>
    </source>
</reference>
<dbReference type="PANTHER" id="PTHR35849">
    <property type="entry name" value="BLR2341 PROTEIN"/>
    <property type="match status" value="1"/>
</dbReference>
<accession>A0ABV1U678</accession>
<dbReference type="RefSeq" id="WP_352063712.1">
    <property type="nucleotide sequence ID" value="NZ_JBEPAZ010000011.1"/>
</dbReference>
<dbReference type="Proteomes" id="UP001470023">
    <property type="component" value="Unassembled WGS sequence"/>
</dbReference>
<dbReference type="Gene3D" id="3.30.750.24">
    <property type="entry name" value="STAS domain"/>
    <property type="match status" value="1"/>
</dbReference>
<evidence type="ECO:0000313" key="6">
    <source>
        <dbReference type="Proteomes" id="UP001470023"/>
    </source>
</evidence>
<name>A0ABV1U678_9ACTN</name>
<dbReference type="InterPro" id="IPR058548">
    <property type="entry name" value="MlaB-like_STAS"/>
</dbReference>
<gene>
    <name evidence="5" type="ORF">ABT272_15905</name>
</gene>
<protein>
    <recommendedName>
        <fullName evidence="2">Anti-sigma factor antagonist</fullName>
    </recommendedName>
</protein>
<evidence type="ECO:0000256" key="3">
    <source>
        <dbReference type="SAM" id="MobiDB-lite"/>
    </source>
</evidence>
<dbReference type="PROSITE" id="PS50801">
    <property type="entry name" value="STAS"/>
    <property type="match status" value="1"/>
</dbReference>
<dbReference type="InterPro" id="IPR052746">
    <property type="entry name" value="MlaB_ABC_Transporter"/>
</dbReference>
<sequence>MHAPAHGGQPSTAPGTPSPASRDNASPVAPPSLAMAAYERRGSRIRVTVRGELDLDSAHALRPGLFQALADSATGLDLHLADLDFCDCAGLAVLLELRPRALSQGKTIALHTASPAVDRLLFLLGVHDLFLRPDPRFDASPPALAAAASAASAIATCGQRRLVVR</sequence>
<dbReference type="NCBIfam" id="TIGR00377">
    <property type="entry name" value="ant_ant_sig"/>
    <property type="match status" value="1"/>
</dbReference>
<dbReference type="SUPFAM" id="SSF52091">
    <property type="entry name" value="SpoIIaa-like"/>
    <property type="match status" value="1"/>
</dbReference>
<comment type="caution">
    <text evidence="5">The sequence shown here is derived from an EMBL/GenBank/DDBJ whole genome shotgun (WGS) entry which is preliminary data.</text>
</comment>
<keyword evidence="6" id="KW-1185">Reference proteome</keyword>
<comment type="similarity">
    <text evidence="1 2">Belongs to the anti-sigma-factor antagonist family.</text>
</comment>
<dbReference type="EMBL" id="JBEPAZ010000011">
    <property type="protein sequence ID" value="MER6429219.1"/>
    <property type="molecule type" value="Genomic_DNA"/>
</dbReference>
<evidence type="ECO:0000313" key="5">
    <source>
        <dbReference type="EMBL" id="MER6429219.1"/>
    </source>
</evidence>
<proteinExistence type="inferred from homology"/>
<feature type="domain" description="STAS" evidence="4">
    <location>
        <begin position="47"/>
        <end position="147"/>
    </location>
</feature>
<feature type="region of interest" description="Disordered" evidence="3">
    <location>
        <begin position="1"/>
        <end position="29"/>
    </location>
</feature>
<dbReference type="InterPro" id="IPR002645">
    <property type="entry name" value="STAS_dom"/>
</dbReference>
<dbReference type="CDD" id="cd07043">
    <property type="entry name" value="STAS_anti-anti-sigma_factors"/>
    <property type="match status" value="1"/>
</dbReference>
<evidence type="ECO:0000259" key="4">
    <source>
        <dbReference type="PROSITE" id="PS50801"/>
    </source>
</evidence>
<feature type="compositionally biased region" description="Low complexity" evidence="3">
    <location>
        <begin position="7"/>
        <end position="21"/>
    </location>
</feature>